<protein>
    <submittedName>
        <fullName evidence="1">Uncharacterized protein</fullName>
    </submittedName>
</protein>
<name>A0A9X4BM90_9GAMM</name>
<dbReference type="AlphaFoldDB" id="A0A9X4BM90"/>
<proteinExistence type="predicted"/>
<comment type="caution">
    <text evidence="1">The sequence shown here is derived from an EMBL/GenBank/DDBJ whole genome shotgun (WGS) entry which is preliminary data.</text>
</comment>
<reference evidence="1" key="1">
    <citation type="submission" date="2023-02" db="EMBL/GenBank/DDBJ databases">
        <title>Tahibacter soli sp. nov. isolated from soil.</title>
        <authorList>
            <person name="Baek J.H."/>
            <person name="Lee J.K."/>
            <person name="Choi D.G."/>
            <person name="Jeon C.O."/>
        </authorList>
    </citation>
    <scope>NUCLEOTIDE SEQUENCE</scope>
    <source>
        <strain evidence="1">BL</strain>
    </source>
</reference>
<evidence type="ECO:0000313" key="1">
    <source>
        <dbReference type="EMBL" id="MDC8016092.1"/>
    </source>
</evidence>
<dbReference type="RefSeq" id="WP_263542620.1">
    <property type="nucleotide sequence ID" value="NZ_JAOVZO020000023.1"/>
</dbReference>
<gene>
    <name evidence="1" type="ORF">OD750_026500</name>
</gene>
<dbReference type="Proteomes" id="UP001139971">
    <property type="component" value="Unassembled WGS sequence"/>
</dbReference>
<evidence type="ECO:0000313" key="2">
    <source>
        <dbReference type="Proteomes" id="UP001139971"/>
    </source>
</evidence>
<organism evidence="1 2">
    <name type="scientific">Tahibacter soli</name>
    <dbReference type="NCBI Taxonomy" id="2983605"/>
    <lineage>
        <taxon>Bacteria</taxon>
        <taxon>Pseudomonadati</taxon>
        <taxon>Pseudomonadota</taxon>
        <taxon>Gammaproteobacteria</taxon>
        <taxon>Lysobacterales</taxon>
        <taxon>Rhodanobacteraceae</taxon>
        <taxon>Tahibacter</taxon>
    </lineage>
</organism>
<keyword evidence="2" id="KW-1185">Reference proteome</keyword>
<dbReference type="EMBL" id="JAOVZO020000023">
    <property type="protein sequence ID" value="MDC8016092.1"/>
    <property type="molecule type" value="Genomic_DNA"/>
</dbReference>
<accession>A0A9X4BM90</accession>
<sequence>MYRDILSGLARCTEARTNRWLGKLTSNAALVDESQRRYADALKQYRFGCVRWRAMRYDRALHR</sequence>